<dbReference type="PANTHER" id="PTHR24567:SF58">
    <property type="entry name" value="CYCLIC AMP-BINDING REGULATORY PROTEIN"/>
    <property type="match status" value="1"/>
</dbReference>
<feature type="domain" description="HTH crp-type" evidence="5">
    <location>
        <begin position="152"/>
        <end position="220"/>
    </location>
</feature>
<keyword evidence="2" id="KW-0238">DNA-binding</keyword>
<keyword evidence="1" id="KW-0805">Transcription regulation</keyword>
<reference evidence="6" key="1">
    <citation type="journal article" date="2021" name="PeerJ">
        <title>Extensive microbial diversity within the chicken gut microbiome revealed by metagenomics and culture.</title>
        <authorList>
            <person name="Gilroy R."/>
            <person name="Ravi A."/>
            <person name="Getino M."/>
            <person name="Pursley I."/>
            <person name="Horton D.L."/>
            <person name="Alikhan N.F."/>
            <person name="Baker D."/>
            <person name="Gharbi K."/>
            <person name="Hall N."/>
            <person name="Watson M."/>
            <person name="Adriaenssens E.M."/>
            <person name="Foster-Nyarko E."/>
            <person name="Jarju S."/>
            <person name="Secka A."/>
            <person name="Antonio M."/>
            <person name="Oren A."/>
            <person name="Chaudhuri R.R."/>
            <person name="La Ragione R."/>
            <person name="Hildebrand F."/>
            <person name="Pallen M.J."/>
        </authorList>
    </citation>
    <scope>NUCLEOTIDE SEQUENCE</scope>
    <source>
        <strain evidence="6">CHK185-1770</strain>
    </source>
</reference>
<dbReference type="Pfam" id="PF00027">
    <property type="entry name" value="cNMP_binding"/>
    <property type="match status" value="1"/>
</dbReference>
<protein>
    <submittedName>
        <fullName evidence="6">Crp/Fnr family transcriptional regulator</fullName>
    </submittedName>
</protein>
<evidence type="ECO:0000259" key="4">
    <source>
        <dbReference type="PROSITE" id="PS50042"/>
    </source>
</evidence>
<dbReference type="AlphaFoldDB" id="A0A9D2SFG2"/>
<dbReference type="PROSITE" id="PS51063">
    <property type="entry name" value="HTH_CRP_2"/>
    <property type="match status" value="1"/>
</dbReference>
<reference evidence="6" key="2">
    <citation type="submission" date="2021-04" db="EMBL/GenBank/DDBJ databases">
        <authorList>
            <person name="Gilroy R."/>
        </authorList>
    </citation>
    <scope>NUCLEOTIDE SEQUENCE</scope>
    <source>
        <strain evidence="6">CHK185-1770</strain>
    </source>
</reference>
<dbReference type="InterPro" id="IPR018490">
    <property type="entry name" value="cNMP-bd_dom_sf"/>
</dbReference>
<dbReference type="Pfam" id="PF13545">
    <property type="entry name" value="HTH_Crp_2"/>
    <property type="match status" value="1"/>
</dbReference>
<sequence length="223" mass="24632">MDLRFLQETPLFQGLTEQEIQAILPCLGARETPFGKGETLCRAGELAQGMGVVLEGSVHIVAHHYWGGSHIFGHVGPGELFGETYALLPEQELLVDVVAAEPGCALFLRGPGLGQTCAQACPFHSRMLRNLLQILAGKNLQLSTRMMHTASRIIRDRLCSYLSEQAVQQGSHSFTLPFTRQQLADYLGVDRSALSHELSKMQRDGLLTFRKNRFTLTGPMEDP</sequence>
<dbReference type="InterPro" id="IPR050397">
    <property type="entry name" value="Env_Response_Regulators"/>
</dbReference>
<evidence type="ECO:0000256" key="2">
    <source>
        <dbReference type="ARBA" id="ARBA00023125"/>
    </source>
</evidence>
<evidence type="ECO:0000259" key="5">
    <source>
        <dbReference type="PROSITE" id="PS51063"/>
    </source>
</evidence>
<dbReference type="GO" id="GO:0003677">
    <property type="term" value="F:DNA binding"/>
    <property type="evidence" value="ECO:0007669"/>
    <property type="project" value="UniProtKB-KW"/>
</dbReference>
<comment type="caution">
    <text evidence="6">The sequence shown here is derived from an EMBL/GenBank/DDBJ whole genome shotgun (WGS) entry which is preliminary data.</text>
</comment>
<dbReference type="SMART" id="SM00100">
    <property type="entry name" value="cNMP"/>
    <property type="match status" value="1"/>
</dbReference>
<organism evidence="6 7">
    <name type="scientific">Candidatus Acutalibacter pullicola</name>
    <dbReference type="NCBI Taxonomy" id="2838417"/>
    <lineage>
        <taxon>Bacteria</taxon>
        <taxon>Bacillati</taxon>
        <taxon>Bacillota</taxon>
        <taxon>Clostridia</taxon>
        <taxon>Eubacteriales</taxon>
        <taxon>Acutalibacteraceae</taxon>
        <taxon>Acutalibacter</taxon>
    </lineage>
</organism>
<dbReference type="PROSITE" id="PS50042">
    <property type="entry name" value="CNMP_BINDING_3"/>
    <property type="match status" value="1"/>
</dbReference>
<dbReference type="GO" id="GO:0003700">
    <property type="term" value="F:DNA-binding transcription factor activity"/>
    <property type="evidence" value="ECO:0007669"/>
    <property type="project" value="TreeGrafter"/>
</dbReference>
<dbReference type="InterPro" id="IPR012318">
    <property type="entry name" value="HTH_CRP"/>
</dbReference>
<dbReference type="Gene3D" id="2.60.120.10">
    <property type="entry name" value="Jelly Rolls"/>
    <property type="match status" value="1"/>
</dbReference>
<name>A0A9D2SFG2_9FIRM</name>
<dbReference type="SUPFAM" id="SSF51206">
    <property type="entry name" value="cAMP-binding domain-like"/>
    <property type="match status" value="1"/>
</dbReference>
<dbReference type="InterPro" id="IPR000595">
    <property type="entry name" value="cNMP-bd_dom"/>
</dbReference>
<dbReference type="SUPFAM" id="SSF46785">
    <property type="entry name" value="Winged helix' DNA-binding domain"/>
    <property type="match status" value="1"/>
</dbReference>
<evidence type="ECO:0000256" key="3">
    <source>
        <dbReference type="ARBA" id="ARBA00023163"/>
    </source>
</evidence>
<feature type="domain" description="Cyclic nucleotide-binding" evidence="4">
    <location>
        <begin position="11"/>
        <end position="99"/>
    </location>
</feature>
<dbReference type="CDD" id="cd00038">
    <property type="entry name" value="CAP_ED"/>
    <property type="match status" value="1"/>
</dbReference>
<dbReference type="InterPro" id="IPR036390">
    <property type="entry name" value="WH_DNA-bd_sf"/>
</dbReference>
<dbReference type="Proteomes" id="UP000826793">
    <property type="component" value="Unassembled WGS sequence"/>
</dbReference>
<gene>
    <name evidence="6" type="ORF">H9710_03405</name>
</gene>
<keyword evidence="3" id="KW-0804">Transcription</keyword>
<dbReference type="GO" id="GO:0005829">
    <property type="term" value="C:cytosol"/>
    <property type="evidence" value="ECO:0007669"/>
    <property type="project" value="TreeGrafter"/>
</dbReference>
<dbReference type="SMART" id="SM00419">
    <property type="entry name" value="HTH_CRP"/>
    <property type="match status" value="1"/>
</dbReference>
<evidence type="ECO:0000256" key="1">
    <source>
        <dbReference type="ARBA" id="ARBA00023015"/>
    </source>
</evidence>
<dbReference type="PANTHER" id="PTHR24567">
    <property type="entry name" value="CRP FAMILY TRANSCRIPTIONAL REGULATORY PROTEIN"/>
    <property type="match status" value="1"/>
</dbReference>
<accession>A0A9D2SFG2</accession>
<evidence type="ECO:0000313" key="7">
    <source>
        <dbReference type="Proteomes" id="UP000826793"/>
    </source>
</evidence>
<proteinExistence type="predicted"/>
<dbReference type="InterPro" id="IPR014710">
    <property type="entry name" value="RmlC-like_jellyroll"/>
</dbReference>
<evidence type="ECO:0000313" key="6">
    <source>
        <dbReference type="EMBL" id="HJB97608.1"/>
    </source>
</evidence>
<dbReference type="EMBL" id="DWXG01000030">
    <property type="protein sequence ID" value="HJB97608.1"/>
    <property type="molecule type" value="Genomic_DNA"/>
</dbReference>